<accession>A0AAD7VGV9</accession>
<feature type="non-terminal residue" evidence="1">
    <location>
        <position position="1"/>
    </location>
</feature>
<keyword evidence="2" id="KW-1185">Reference proteome</keyword>
<dbReference type="Proteomes" id="UP001163823">
    <property type="component" value="Chromosome 3"/>
</dbReference>
<name>A0AAD7VGV9_QUISA</name>
<dbReference type="EMBL" id="JARAOO010000003">
    <property type="protein sequence ID" value="KAJ7975366.1"/>
    <property type="molecule type" value="Genomic_DNA"/>
</dbReference>
<dbReference type="AlphaFoldDB" id="A0AAD7VGV9"/>
<proteinExistence type="predicted"/>
<evidence type="ECO:0000313" key="2">
    <source>
        <dbReference type="Proteomes" id="UP001163823"/>
    </source>
</evidence>
<dbReference type="KEGG" id="qsa:O6P43_005298"/>
<sequence length="114" mass="13433">VVKFIQRVFHKTFHTLIWAKAEQDYHRNLFVLTHIRTQIQGKTYIQIHSLRNHHEDAKQGEEWIPSECCNQPVSFHPPTAFLQKSTSADLVGSPPCPESWPSHCQWYRNFQPPK</sequence>
<comment type="caution">
    <text evidence="1">The sequence shown here is derived from an EMBL/GenBank/DDBJ whole genome shotgun (WGS) entry which is preliminary data.</text>
</comment>
<protein>
    <submittedName>
        <fullName evidence="1">Uncharacterized protein</fullName>
    </submittedName>
</protein>
<gene>
    <name evidence="1" type="ORF">O6P43_005298</name>
</gene>
<evidence type="ECO:0000313" key="1">
    <source>
        <dbReference type="EMBL" id="KAJ7975366.1"/>
    </source>
</evidence>
<organism evidence="1 2">
    <name type="scientific">Quillaja saponaria</name>
    <name type="common">Soap bark tree</name>
    <dbReference type="NCBI Taxonomy" id="32244"/>
    <lineage>
        <taxon>Eukaryota</taxon>
        <taxon>Viridiplantae</taxon>
        <taxon>Streptophyta</taxon>
        <taxon>Embryophyta</taxon>
        <taxon>Tracheophyta</taxon>
        <taxon>Spermatophyta</taxon>
        <taxon>Magnoliopsida</taxon>
        <taxon>eudicotyledons</taxon>
        <taxon>Gunneridae</taxon>
        <taxon>Pentapetalae</taxon>
        <taxon>rosids</taxon>
        <taxon>fabids</taxon>
        <taxon>Fabales</taxon>
        <taxon>Quillajaceae</taxon>
        <taxon>Quillaja</taxon>
    </lineage>
</organism>
<reference evidence="1" key="1">
    <citation type="journal article" date="2023" name="Science">
        <title>Elucidation of the pathway for biosynthesis of saponin adjuvants from the soapbark tree.</title>
        <authorList>
            <person name="Reed J."/>
            <person name="Orme A."/>
            <person name="El-Demerdash A."/>
            <person name="Owen C."/>
            <person name="Martin L.B.B."/>
            <person name="Misra R.C."/>
            <person name="Kikuchi S."/>
            <person name="Rejzek M."/>
            <person name="Martin A.C."/>
            <person name="Harkess A."/>
            <person name="Leebens-Mack J."/>
            <person name="Louveau T."/>
            <person name="Stephenson M.J."/>
            <person name="Osbourn A."/>
        </authorList>
    </citation>
    <scope>NUCLEOTIDE SEQUENCE</scope>
    <source>
        <strain evidence="1">S10</strain>
    </source>
</reference>